<sequence length="540" mass="63928">MELIQTTWLSNDGQHIRNGGWIDERYHLMSCALSCLQLKAHYPELSLKLHTDHKGQQILIDTLQLPYDHIDNSLENIQLPFPEFMWVLKKIISYTLSTTDFLHIDSDIFIFDKLPSRVFESKLIVQNEEMFLENNTAYDETLSTIRDQFIYKPTYLDIASYKPGYKIRSINAGLIGGIHRFFINYAHEVFNFLSQNETTLKYLNKSCNTFIEQYILKKFAEATNTPISVLDQVSITGDYDGYADFHKVNIKKKYLHIMGDYKKRYWINQQVDQFLEMYHPQTHERVVKYLTSQNYFIYNNLNFIKHDAQSINFKETQTSVVPSYFPYMNFFYRSLYFVNKHIPITNLNLENFSILRLYLKNKIRNSKEKPLKSRLTDLFRYENQIFRHIHNLSVLTNNDVKQPVSKKDFESITKSSCQISWNKSIPIIQSKWDWSDTAVNNMLEKPSMLSLEDNLIQPETTIYVALYLDTVSKKVFEYKLDVISSHLVELLKFPISIQSIIDYFIDQYKLVNEPEKLILKDVVLTKISFFYLSNFLRINT</sequence>
<dbReference type="RefSeq" id="WP_248480328.1">
    <property type="nucleotide sequence ID" value="NZ_JALPRF010000009.1"/>
</dbReference>
<dbReference type="InterPro" id="IPR046621">
    <property type="entry name" value="DUF6734"/>
</dbReference>
<dbReference type="Proteomes" id="UP001202180">
    <property type="component" value="Unassembled WGS sequence"/>
</dbReference>
<accession>A0ABT0HTV1</accession>
<gene>
    <name evidence="2" type="ORF">M0L20_27120</name>
</gene>
<dbReference type="Pfam" id="PF20508">
    <property type="entry name" value="DUF6734"/>
    <property type="match status" value="1"/>
</dbReference>
<evidence type="ECO:0000313" key="3">
    <source>
        <dbReference type="Proteomes" id="UP001202180"/>
    </source>
</evidence>
<name>A0ABT0HTV1_9BACT</name>
<protein>
    <recommendedName>
        <fullName evidence="1">DUF6734 domain-containing protein</fullName>
    </recommendedName>
</protein>
<reference evidence="2 3" key="1">
    <citation type="submission" date="2022-04" db="EMBL/GenBank/DDBJ databases">
        <title>Spirosoma sp. strain RP8 genome sequencing and assembly.</title>
        <authorList>
            <person name="Jung Y."/>
        </authorList>
    </citation>
    <scope>NUCLEOTIDE SEQUENCE [LARGE SCALE GENOMIC DNA]</scope>
    <source>
        <strain evidence="2 3">RP8</strain>
    </source>
</reference>
<evidence type="ECO:0000259" key="1">
    <source>
        <dbReference type="Pfam" id="PF20508"/>
    </source>
</evidence>
<comment type="caution">
    <text evidence="2">The sequence shown here is derived from an EMBL/GenBank/DDBJ whole genome shotgun (WGS) entry which is preliminary data.</text>
</comment>
<proteinExistence type="predicted"/>
<dbReference type="EMBL" id="JALPRF010000009">
    <property type="protein sequence ID" value="MCK8495567.1"/>
    <property type="molecule type" value="Genomic_DNA"/>
</dbReference>
<feature type="domain" description="DUF6734" evidence="1">
    <location>
        <begin position="1"/>
        <end position="288"/>
    </location>
</feature>
<organism evidence="2 3">
    <name type="scientific">Spirosoma liriopis</name>
    <dbReference type="NCBI Taxonomy" id="2937440"/>
    <lineage>
        <taxon>Bacteria</taxon>
        <taxon>Pseudomonadati</taxon>
        <taxon>Bacteroidota</taxon>
        <taxon>Cytophagia</taxon>
        <taxon>Cytophagales</taxon>
        <taxon>Cytophagaceae</taxon>
        <taxon>Spirosoma</taxon>
    </lineage>
</organism>
<evidence type="ECO:0000313" key="2">
    <source>
        <dbReference type="EMBL" id="MCK8495567.1"/>
    </source>
</evidence>
<keyword evidence="3" id="KW-1185">Reference proteome</keyword>